<dbReference type="OrthoDB" id="9808360at2"/>
<organism evidence="1 2">
    <name type="scientific">Deferribacter autotrophicus</name>
    <dbReference type="NCBI Taxonomy" id="500465"/>
    <lineage>
        <taxon>Bacteria</taxon>
        <taxon>Pseudomonadati</taxon>
        <taxon>Deferribacterota</taxon>
        <taxon>Deferribacteres</taxon>
        <taxon>Deferribacterales</taxon>
        <taxon>Deferribacteraceae</taxon>
        <taxon>Deferribacter</taxon>
    </lineage>
</organism>
<dbReference type="AlphaFoldDB" id="A0A5A8F1B7"/>
<comment type="caution">
    <text evidence="1">The sequence shown here is derived from an EMBL/GenBank/DDBJ whole genome shotgun (WGS) entry which is preliminary data.</text>
</comment>
<gene>
    <name evidence="1" type="ORF">FHQ18_11240</name>
</gene>
<accession>A0A5A8F1B7</accession>
<evidence type="ECO:0000313" key="2">
    <source>
        <dbReference type="Proteomes" id="UP000322876"/>
    </source>
</evidence>
<dbReference type="InterPro" id="IPR000944">
    <property type="entry name" value="Tscrpt_reg_Rrf2"/>
</dbReference>
<dbReference type="PROSITE" id="PS51197">
    <property type="entry name" value="HTH_RRF2_2"/>
    <property type="match status" value="1"/>
</dbReference>
<reference evidence="1 2" key="1">
    <citation type="submission" date="2019-06" db="EMBL/GenBank/DDBJ databases">
        <title>Genomic insights into carbon and energy metabolism of Deferribacter autotrophicus revealed new metabolic traits in the phylum Deferribacteres.</title>
        <authorList>
            <person name="Slobodkin A.I."/>
            <person name="Slobodkina G.B."/>
            <person name="Allioux M."/>
            <person name="Alain K."/>
            <person name="Jebbar M."/>
            <person name="Shadrin V."/>
            <person name="Kublanov I.V."/>
            <person name="Toshchakov S.V."/>
            <person name="Bonch-Osmolovskaya E.A."/>
        </authorList>
    </citation>
    <scope>NUCLEOTIDE SEQUENCE [LARGE SCALE GENOMIC DNA]</scope>
    <source>
        <strain evidence="1 2">SL50</strain>
    </source>
</reference>
<proteinExistence type="predicted"/>
<dbReference type="RefSeq" id="WP_149267278.1">
    <property type="nucleotide sequence ID" value="NZ_VFJB01000009.1"/>
</dbReference>
<dbReference type="PANTHER" id="PTHR33221:SF2">
    <property type="entry name" value="TRANSCRIPTIONAL REGULATOR"/>
    <property type="match status" value="1"/>
</dbReference>
<dbReference type="Gene3D" id="1.10.10.10">
    <property type="entry name" value="Winged helix-like DNA-binding domain superfamily/Winged helix DNA-binding domain"/>
    <property type="match status" value="1"/>
</dbReference>
<dbReference type="PANTHER" id="PTHR33221">
    <property type="entry name" value="WINGED HELIX-TURN-HELIX TRANSCRIPTIONAL REGULATOR, RRF2 FAMILY"/>
    <property type="match status" value="1"/>
</dbReference>
<dbReference type="EMBL" id="VFJB01000009">
    <property type="protein sequence ID" value="KAA0257136.1"/>
    <property type="molecule type" value="Genomic_DNA"/>
</dbReference>
<name>A0A5A8F1B7_9BACT</name>
<keyword evidence="2" id="KW-1185">Reference proteome</keyword>
<dbReference type="Proteomes" id="UP000322876">
    <property type="component" value="Unassembled WGS sequence"/>
</dbReference>
<sequence>MSGFISREADYAIRIVAYLAGKKGKTKISEICEKLYLTKPIVIKIIHKLNKCNIVETLTGKNGGVTLIKDISELSIYEILTCIGLNSSFNICVDKPEICKLNPICNITTFFKTIQDNIIHNLKSAKIKDFIFDDDQLNIIKLNNR</sequence>
<dbReference type="Pfam" id="PF02082">
    <property type="entry name" value="Rrf2"/>
    <property type="match status" value="1"/>
</dbReference>
<dbReference type="InterPro" id="IPR036388">
    <property type="entry name" value="WH-like_DNA-bd_sf"/>
</dbReference>
<protein>
    <submittedName>
        <fullName evidence="1">Rrf2 family transcriptional regulator</fullName>
    </submittedName>
</protein>
<dbReference type="InterPro" id="IPR036390">
    <property type="entry name" value="WH_DNA-bd_sf"/>
</dbReference>
<dbReference type="SUPFAM" id="SSF46785">
    <property type="entry name" value="Winged helix' DNA-binding domain"/>
    <property type="match status" value="1"/>
</dbReference>
<evidence type="ECO:0000313" key="1">
    <source>
        <dbReference type="EMBL" id="KAA0257136.1"/>
    </source>
</evidence>
<dbReference type="GO" id="GO:0003700">
    <property type="term" value="F:DNA-binding transcription factor activity"/>
    <property type="evidence" value="ECO:0007669"/>
    <property type="project" value="TreeGrafter"/>
</dbReference>
<dbReference type="GO" id="GO:0005829">
    <property type="term" value="C:cytosol"/>
    <property type="evidence" value="ECO:0007669"/>
    <property type="project" value="TreeGrafter"/>
</dbReference>